<dbReference type="PANTHER" id="PTHR39638:SF2">
    <property type="entry name" value="YCF35"/>
    <property type="match status" value="1"/>
</dbReference>
<evidence type="ECO:0008006" key="2">
    <source>
        <dbReference type="Google" id="ProtNLM"/>
    </source>
</evidence>
<dbReference type="RefSeq" id="WP_254034928.1">
    <property type="nucleotide sequence ID" value="NZ_LR882951.1"/>
</dbReference>
<sequence length="132" mass="15011">MSHLTTIKTSIKSHVILERVLHKLLQSQLDILTGATLETNSVIKDYYGNSTIADFVIRRPNHNYDMGFKINSEGEYEFISDNDARGKRKFMEALLPMYARENTIYQLLAQGFEIESQVEADGVIKIVAGKWG</sequence>
<accession>A0A1J1JLF1</accession>
<dbReference type="EMBL" id="LO018305">
    <property type="protein sequence ID" value="CUM62358.1"/>
    <property type="molecule type" value="Genomic_DNA"/>
</dbReference>
<protein>
    <recommendedName>
        <fullName evidence="2">DUF1257 domain-containing protein</fullName>
    </recommendedName>
</protein>
<dbReference type="Pfam" id="PF06868">
    <property type="entry name" value="DUF1257"/>
    <property type="match status" value="1"/>
</dbReference>
<name>A0A1J1JLF1_PLAAG</name>
<dbReference type="PANTHER" id="PTHR39638">
    <property type="entry name" value="YCF35"/>
    <property type="match status" value="1"/>
</dbReference>
<evidence type="ECO:0000313" key="1">
    <source>
        <dbReference type="EMBL" id="CUM62358.1"/>
    </source>
</evidence>
<reference evidence="1" key="1">
    <citation type="submission" date="2015-09" db="EMBL/GenBank/DDBJ databases">
        <authorList>
            <person name="Jackson K.R."/>
            <person name="Lunt B.L."/>
            <person name="Fisher J.N.B."/>
            <person name="Gardner A.V."/>
            <person name="Bailey M.E."/>
            <person name="Deus L.M."/>
            <person name="Earl A.S."/>
            <person name="Gibby P.D."/>
            <person name="Hartmann K.A."/>
            <person name="Liu J.E."/>
            <person name="Manci A.M."/>
            <person name="Nielsen D.A."/>
            <person name="Solomon M.B."/>
            <person name="Breakwell D.P."/>
            <person name="Burnett S.H."/>
            <person name="Grose J.H."/>
        </authorList>
    </citation>
    <scope>NUCLEOTIDE SEQUENCE</scope>
    <source>
        <strain evidence="1">7805</strain>
    </source>
</reference>
<organism evidence="1">
    <name type="scientific">Planktothrix agardhii</name>
    <name type="common">Oscillatoria agardhii</name>
    <dbReference type="NCBI Taxonomy" id="1160"/>
    <lineage>
        <taxon>Bacteria</taxon>
        <taxon>Bacillati</taxon>
        <taxon>Cyanobacteriota</taxon>
        <taxon>Cyanophyceae</taxon>
        <taxon>Oscillatoriophycideae</taxon>
        <taxon>Oscillatoriales</taxon>
        <taxon>Microcoleaceae</taxon>
        <taxon>Planktothrix</taxon>
    </lineage>
</organism>
<proteinExistence type="predicted"/>
<dbReference type="AlphaFoldDB" id="A0A1J1JLF1"/>
<dbReference type="InterPro" id="IPR009666">
    <property type="entry name" value="Uncharacterised_Ycf35"/>
</dbReference>
<gene>
    <name evidence="1" type="ORF">PLAM_mp0063</name>
</gene>